<feature type="non-terminal residue" evidence="2">
    <location>
        <position position="1"/>
    </location>
</feature>
<dbReference type="InterPro" id="IPR012337">
    <property type="entry name" value="RNaseH-like_sf"/>
</dbReference>
<dbReference type="GO" id="GO:0003676">
    <property type="term" value="F:nucleic acid binding"/>
    <property type="evidence" value="ECO:0007669"/>
    <property type="project" value="InterPro"/>
</dbReference>
<proteinExistence type="predicted"/>
<name>A0AAV0HNK0_9ROSI</name>
<dbReference type="InterPro" id="IPR002156">
    <property type="entry name" value="RNaseH_domain"/>
</dbReference>
<evidence type="ECO:0000313" key="2">
    <source>
        <dbReference type="EMBL" id="CAI0385655.1"/>
    </source>
</evidence>
<dbReference type="Proteomes" id="UP001154282">
    <property type="component" value="Unassembled WGS sequence"/>
</dbReference>
<dbReference type="PANTHER" id="PTHR47723">
    <property type="entry name" value="OS05G0353850 PROTEIN"/>
    <property type="match status" value="1"/>
</dbReference>
<evidence type="ECO:0000259" key="1">
    <source>
        <dbReference type="PROSITE" id="PS50879"/>
    </source>
</evidence>
<dbReference type="InterPro" id="IPR053151">
    <property type="entry name" value="RNase_H-like"/>
</dbReference>
<reference evidence="2" key="1">
    <citation type="submission" date="2022-08" db="EMBL/GenBank/DDBJ databases">
        <authorList>
            <person name="Gutierrez-Valencia J."/>
        </authorList>
    </citation>
    <scope>NUCLEOTIDE SEQUENCE</scope>
</reference>
<gene>
    <name evidence="2" type="ORF">LITE_LOCUS4863</name>
</gene>
<dbReference type="EMBL" id="CAMGYJ010000002">
    <property type="protein sequence ID" value="CAI0385655.1"/>
    <property type="molecule type" value="Genomic_DNA"/>
</dbReference>
<keyword evidence="3" id="KW-1185">Reference proteome</keyword>
<dbReference type="PANTHER" id="PTHR47723:SF13">
    <property type="entry name" value="PUTATIVE-RELATED"/>
    <property type="match status" value="1"/>
</dbReference>
<dbReference type="Pfam" id="PF13456">
    <property type="entry name" value="RVT_3"/>
    <property type="match status" value="1"/>
</dbReference>
<dbReference type="CDD" id="cd06222">
    <property type="entry name" value="RNase_H_like"/>
    <property type="match status" value="1"/>
</dbReference>
<protein>
    <recommendedName>
        <fullName evidence="1">RNase H type-1 domain-containing protein</fullName>
    </recommendedName>
</protein>
<dbReference type="Gene3D" id="3.30.420.10">
    <property type="entry name" value="Ribonuclease H-like superfamily/Ribonuclease H"/>
    <property type="match status" value="1"/>
</dbReference>
<comment type="caution">
    <text evidence="2">The sequence shown here is derived from an EMBL/GenBank/DDBJ whole genome shotgun (WGS) entry which is preliminary data.</text>
</comment>
<feature type="domain" description="RNase H type-1" evidence="1">
    <location>
        <begin position="1"/>
        <end position="127"/>
    </location>
</feature>
<sequence length="159" mass="17632">VCVNTDGSVKQPGSTAAGGGLILDLSGKCLGAFVENLGVCTITRAKIMAAIRGLRVAWRNGYRKVLLQMDSTTAINILTSSEHMEHMYYILVQQLQELLNKSWEVKISHIYREGNKVANFLVNKGHSISIGFHDFEVSDSGLSFWILYNTLDISQTRLI</sequence>
<dbReference type="AlphaFoldDB" id="A0AAV0HNK0"/>
<dbReference type="SUPFAM" id="SSF53098">
    <property type="entry name" value="Ribonuclease H-like"/>
    <property type="match status" value="1"/>
</dbReference>
<accession>A0AAV0HNK0</accession>
<dbReference type="PROSITE" id="PS50879">
    <property type="entry name" value="RNASE_H_1"/>
    <property type="match status" value="1"/>
</dbReference>
<dbReference type="InterPro" id="IPR044730">
    <property type="entry name" value="RNase_H-like_dom_plant"/>
</dbReference>
<dbReference type="InterPro" id="IPR036397">
    <property type="entry name" value="RNaseH_sf"/>
</dbReference>
<evidence type="ECO:0000313" key="3">
    <source>
        <dbReference type="Proteomes" id="UP001154282"/>
    </source>
</evidence>
<dbReference type="GO" id="GO:0004523">
    <property type="term" value="F:RNA-DNA hybrid ribonuclease activity"/>
    <property type="evidence" value="ECO:0007669"/>
    <property type="project" value="InterPro"/>
</dbReference>
<organism evidence="2 3">
    <name type="scientific">Linum tenue</name>
    <dbReference type="NCBI Taxonomy" id="586396"/>
    <lineage>
        <taxon>Eukaryota</taxon>
        <taxon>Viridiplantae</taxon>
        <taxon>Streptophyta</taxon>
        <taxon>Embryophyta</taxon>
        <taxon>Tracheophyta</taxon>
        <taxon>Spermatophyta</taxon>
        <taxon>Magnoliopsida</taxon>
        <taxon>eudicotyledons</taxon>
        <taxon>Gunneridae</taxon>
        <taxon>Pentapetalae</taxon>
        <taxon>rosids</taxon>
        <taxon>fabids</taxon>
        <taxon>Malpighiales</taxon>
        <taxon>Linaceae</taxon>
        <taxon>Linum</taxon>
    </lineage>
</organism>